<dbReference type="AlphaFoldDB" id="A0A439CM33"/>
<feature type="domain" description="HAT C-terminal dimerisation" evidence="7">
    <location>
        <begin position="478"/>
        <end position="546"/>
    </location>
</feature>
<evidence type="ECO:0000256" key="1">
    <source>
        <dbReference type="ARBA" id="ARBA00004123"/>
    </source>
</evidence>
<feature type="region of interest" description="Disordered" evidence="6">
    <location>
        <begin position="1"/>
        <end position="26"/>
    </location>
</feature>
<dbReference type="PANTHER" id="PTHR46481">
    <property type="entry name" value="ZINC FINGER BED DOMAIN-CONTAINING PROTEIN 4"/>
    <property type="match status" value="1"/>
</dbReference>
<reference evidence="8 9" key="1">
    <citation type="submission" date="2018-12" db="EMBL/GenBank/DDBJ databases">
        <title>Draft genome sequence of Xylaria grammica IHI A82.</title>
        <authorList>
            <person name="Buettner E."/>
            <person name="Kellner H."/>
        </authorList>
    </citation>
    <scope>NUCLEOTIDE SEQUENCE [LARGE SCALE GENOMIC DNA]</scope>
    <source>
        <strain evidence="8 9">IHI A82</strain>
    </source>
</reference>
<dbReference type="STRING" id="363999.A0A439CM33"/>
<sequence length="604" mass="70059">MLRGGGRHGRLFAEQTEPLAAPRRASPGRIHISFDGRRSGNRHALYGVVVFFTDESNKPCKLVIGIPEVSTRHTGQNIATQIIEVLKTFQIEHKIGFFTLDNAANMDTTLDKIGHTLGFNGKKRRGRCFRYQLNLSAKSLLFGKEVEAFEAQISKVESLSLAEHSLYQKLGPVGKAHNLVVDIWRSDRLYYILLDVQQQDINNSDHPFEQALCVILDNDTRWLSQLYMIRRLLKLRPYIPRLISEFQKEWEDSNRSKRTGLVSTKAMAKRPRILKEENQLNDHDWAVLEHTAAILTHYESTVKLLEGDGIQRKRRGWTGSYGNIWEVIFGFEFLLAKLEEYKAIANTLPDSKHFRANINLGWQKLDEYYKKLDETPVYYAAVALHPRFRWNWFENKWADHPEWVQMAKNLVQELWNTEYRNLEIGKARIDGEPAQKRQKTDLNPFEEFIQQQASSAPIQPTLGDEYQAWQTLETVHAEVIDPITYWHERRHQYPRLSQMALDVLTVQSMPAECERLFSAAGQITSPLRSALDAMIIGICQVLRSWLRAGVIKDLDPVLLSLDEKDEVSKVSKMSAKELKDWATAWLWWKTRNARRLMRSDYRLS</sequence>
<evidence type="ECO:0000256" key="5">
    <source>
        <dbReference type="ARBA" id="ARBA00023242"/>
    </source>
</evidence>
<dbReference type="PANTHER" id="PTHR46481:SF10">
    <property type="entry name" value="ZINC FINGER BED DOMAIN-CONTAINING PROTEIN 39"/>
    <property type="match status" value="1"/>
</dbReference>
<dbReference type="InterPro" id="IPR052035">
    <property type="entry name" value="ZnF_BED_domain_contain"/>
</dbReference>
<evidence type="ECO:0000256" key="4">
    <source>
        <dbReference type="ARBA" id="ARBA00022833"/>
    </source>
</evidence>
<accession>A0A439CM33</accession>
<evidence type="ECO:0000256" key="6">
    <source>
        <dbReference type="SAM" id="MobiDB-lite"/>
    </source>
</evidence>
<evidence type="ECO:0000256" key="3">
    <source>
        <dbReference type="ARBA" id="ARBA00022771"/>
    </source>
</evidence>
<keyword evidence="2" id="KW-0479">Metal-binding</keyword>
<dbReference type="GO" id="GO:0005634">
    <property type="term" value="C:nucleus"/>
    <property type="evidence" value="ECO:0007669"/>
    <property type="project" value="UniProtKB-SubCell"/>
</dbReference>
<feature type="compositionally biased region" description="Basic residues" evidence="6">
    <location>
        <begin position="1"/>
        <end position="10"/>
    </location>
</feature>
<gene>
    <name evidence="8" type="ORF">EKO27_g11894</name>
</gene>
<protein>
    <recommendedName>
        <fullName evidence="7">HAT C-terminal dimerisation domain-containing protein</fullName>
    </recommendedName>
</protein>
<evidence type="ECO:0000259" key="7">
    <source>
        <dbReference type="Pfam" id="PF05699"/>
    </source>
</evidence>
<dbReference type="Pfam" id="PF05699">
    <property type="entry name" value="Dimer_Tnp_hAT"/>
    <property type="match status" value="1"/>
</dbReference>
<dbReference type="GO" id="GO:0008270">
    <property type="term" value="F:zinc ion binding"/>
    <property type="evidence" value="ECO:0007669"/>
    <property type="project" value="UniProtKB-KW"/>
</dbReference>
<proteinExistence type="predicted"/>
<dbReference type="GO" id="GO:0046983">
    <property type="term" value="F:protein dimerization activity"/>
    <property type="evidence" value="ECO:0007669"/>
    <property type="project" value="InterPro"/>
</dbReference>
<dbReference type="SUPFAM" id="SSF53098">
    <property type="entry name" value="Ribonuclease H-like"/>
    <property type="match status" value="1"/>
</dbReference>
<keyword evidence="3" id="KW-0863">Zinc-finger</keyword>
<organism evidence="8 9">
    <name type="scientific">Xylaria grammica</name>
    <dbReference type="NCBI Taxonomy" id="363999"/>
    <lineage>
        <taxon>Eukaryota</taxon>
        <taxon>Fungi</taxon>
        <taxon>Dikarya</taxon>
        <taxon>Ascomycota</taxon>
        <taxon>Pezizomycotina</taxon>
        <taxon>Sordariomycetes</taxon>
        <taxon>Xylariomycetidae</taxon>
        <taxon>Xylariales</taxon>
        <taxon>Xylariaceae</taxon>
        <taxon>Xylaria</taxon>
    </lineage>
</organism>
<dbReference type="EMBL" id="RYZI01000888">
    <property type="protein sequence ID" value="RWA03211.1"/>
    <property type="molecule type" value="Genomic_DNA"/>
</dbReference>
<evidence type="ECO:0000313" key="9">
    <source>
        <dbReference type="Proteomes" id="UP000286045"/>
    </source>
</evidence>
<dbReference type="Proteomes" id="UP000286045">
    <property type="component" value="Unassembled WGS sequence"/>
</dbReference>
<evidence type="ECO:0000313" key="8">
    <source>
        <dbReference type="EMBL" id="RWA03211.1"/>
    </source>
</evidence>
<dbReference type="InterPro" id="IPR008906">
    <property type="entry name" value="HATC_C_dom"/>
</dbReference>
<keyword evidence="9" id="KW-1185">Reference proteome</keyword>
<evidence type="ECO:0000256" key="2">
    <source>
        <dbReference type="ARBA" id="ARBA00022723"/>
    </source>
</evidence>
<dbReference type="InterPro" id="IPR012337">
    <property type="entry name" value="RNaseH-like_sf"/>
</dbReference>
<comment type="subcellular location">
    <subcellularLocation>
        <location evidence="1">Nucleus</location>
    </subcellularLocation>
</comment>
<keyword evidence="4" id="KW-0862">Zinc</keyword>
<comment type="caution">
    <text evidence="8">The sequence shown here is derived from an EMBL/GenBank/DDBJ whole genome shotgun (WGS) entry which is preliminary data.</text>
</comment>
<name>A0A439CM33_9PEZI</name>
<keyword evidence="5" id="KW-0539">Nucleus</keyword>